<dbReference type="EnsemblPlants" id="evm.model.01.2297">
    <property type="protein sequence ID" value="cds.evm.model.01.2297"/>
    <property type="gene ID" value="evm.TU.01.2297"/>
</dbReference>
<organism evidence="2 3">
    <name type="scientific">Cannabis sativa</name>
    <name type="common">Hemp</name>
    <name type="synonym">Marijuana</name>
    <dbReference type="NCBI Taxonomy" id="3483"/>
    <lineage>
        <taxon>Eukaryota</taxon>
        <taxon>Viridiplantae</taxon>
        <taxon>Streptophyta</taxon>
        <taxon>Embryophyta</taxon>
        <taxon>Tracheophyta</taxon>
        <taxon>Spermatophyta</taxon>
        <taxon>Magnoliopsida</taxon>
        <taxon>eudicotyledons</taxon>
        <taxon>Gunneridae</taxon>
        <taxon>Pentapetalae</taxon>
        <taxon>rosids</taxon>
        <taxon>fabids</taxon>
        <taxon>Rosales</taxon>
        <taxon>Cannabaceae</taxon>
        <taxon>Cannabis</taxon>
    </lineage>
</organism>
<feature type="region of interest" description="Disordered" evidence="1">
    <location>
        <begin position="52"/>
        <end position="77"/>
    </location>
</feature>
<proteinExistence type="predicted"/>
<protein>
    <submittedName>
        <fullName evidence="2">Uncharacterized protein</fullName>
    </submittedName>
</protein>
<dbReference type="Gramene" id="evm.model.01.2297">
    <property type="protein sequence ID" value="cds.evm.model.01.2297"/>
    <property type="gene ID" value="evm.TU.01.2297"/>
</dbReference>
<dbReference type="Proteomes" id="UP000596661">
    <property type="component" value="Chromosome 1"/>
</dbReference>
<reference evidence="2" key="1">
    <citation type="submission" date="2018-11" db="EMBL/GenBank/DDBJ databases">
        <authorList>
            <person name="Grassa J C."/>
        </authorList>
    </citation>
    <scope>NUCLEOTIDE SEQUENCE [LARGE SCALE GENOMIC DNA]</scope>
</reference>
<sequence>MELAAGLKEMSPLWSDLHLKPGYTMNDFLDRADGFIKYEKVISLVKDSKNKKKKSTYCPAPNPDTQGAVEKEERTGKRDKTMVVYMPTSLSIVKHLVQTNSGANGFVLKRPGALRPAHAACSVDNYESTRLRLVFGACSESLPHKVDSEAVNFAGDSSDTRWFYKKGDHEYAVLRFMGPLSGYQPKSHIGRISKIFLEYKCLSYSIGMRNFEKVPKNNILRA</sequence>
<reference evidence="2" key="2">
    <citation type="submission" date="2021-03" db="UniProtKB">
        <authorList>
            <consortium name="EnsemblPlants"/>
        </authorList>
    </citation>
    <scope>IDENTIFICATION</scope>
</reference>
<evidence type="ECO:0000256" key="1">
    <source>
        <dbReference type="SAM" id="MobiDB-lite"/>
    </source>
</evidence>
<evidence type="ECO:0000313" key="2">
    <source>
        <dbReference type="EnsemblPlants" id="cds.evm.model.01.2297"/>
    </source>
</evidence>
<name>A0A803NKK8_CANSA</name>
<dbReference type="AlphaFoldDB" id="A0A803NKK8"/>
<dbReference type="EMBL" id="UZAU01000068">
    <property type="status" value="NOT_ANNOTATED_CDS"/>
    <property type="molecule type" value="Genomic_DNA"/>
</dbReference>
<keyword evidence="3" id="KW-1185">Reference proteome</keyword>
<evidence type="ECO:0000313" key="3">
    <source>
        <dbReference type="Proteomes" id="UP000596661"/>
    </source>
</evidence>
<accession>A0A803NKK8</accession>